<dbReference type="GO" id="GO:0032154">
    <property type="term" value="C:cleavage furrow"/>
    <property type="evidence" value="ECO:0007669"/>
    <property type="project" value="UniProtKB-SubCell"/>
</dbReference>
<comment type="caution">
    <text evidence="11">The sequence shown here is derived from an EMBL/GenBank/DDBJ whole genome shotgun (WGS) entry which is preliminary data.</text>
</comment>
<dbReference type="InterPro" id="IPR037245">
    <property type="entry name" value="FIP-RBD_C_sf"/>
</dbReference>
<feature type="region of interest" description="Disordered" evidence="8">
    <location>
        <begin position="88"/>
        <end position="113"/>
    </location>
</feature>
<evidence type="ECO:0000256" key="6">
    <source>
        <dbReference type="ARBA" id="ARBA00023054"/>
    </source>
</evidence>
<sequence>MGESPQHSLMQNEAELDKIFHVLDEDDAGYITVEKFTEALNSFIPNEIAKSKLSSLLDHLDPQSDGKIYLNDFKKAISRLQVLSEDSLRGSHTSNGSFGQNALTPTAEEDQDTADGSFAVSAAAAVNELDGAILGHDSTDDARLVVNDGSHWQSLASNSRPGEESYEDWGSVELGPNCLVDGSGSSPGESDGATGLAEKPPLPPDTQLERGTEVRGTWPRHRPRPDNIKLNVPSRSPSLRSPHPSNSRRSSRSGALLLNGIHRPPSATQLAQQLYSTSSGRSSPRTSGDGMFYDEVDYPDPGIYTDAMNDQFKILNERIDQLTQSQSQADTRHNKLMEENQLLRERLNRQEDDFREVEAKLRRKIEEDKSRWKAKLNKITKDKEAEIERLVDKLRQTESALSEHRIEAARHRAESERLRAENARLEERAEALDARLNSAREDAERHRETSRRDLDAVKQERDKAQALLEELNRELDSWRSGGGAGGAGTAGGTRERTASAAEMFNRYREVELLAKRLTQENKNLREQLEEAQAELLTRGLEEGQALLRRHGGTTSLAAELETMTKDELMDLLVREKDGNEKLRNYIDRILLRIMEKQPDLLEVGMLA</sequence>
<keyword evidence="4" id="KW-0813">Transport</keyword>
<dbReference type="InterPro" id="IPR002048">
    <property type="entry name" value="EF_hand_dom"/>
</dbReference>
<gene>
    <name evidence="11" type="ORF">BOX15_Mlig000745g1</name>
</gene>
<comment type="subcellular location">
    <subcellularLocation>
        <location evidence="2">Cleavage furrow</location>
    </subcellularLocation>
    <subcellularLocation>
        <location evidence="1">Midbody</location>
    </subcellularLocation>
    <subcellularLocation>
        <location evidence="3">Recycling endosome membrane</location>
        <topology evidence="3">Peripheral membrane protein</topology>
    </subcellularLocation>
</comment>
<evidence type="ECO:0000256" key="4">
    <source>
        <dbReference type="ARBA" id="ARBA00022448"/>
    </source>
</evidence>
<accession>A0A267E283</accession>
<feature type="compositionally biased region" description="Polar residues" evidence="8">
    <location>
        <begin position="90"/>
        <end position="104"/>
    </location>
</feature>
<dbReference type="GO" id="GO:0005509">
    <property type="term" value="F:calcium ion binding"/>
    <property type="evidence" value="ECO:0007669"/>
    <property type="project" value="InterPro"/>
</dbReference>
<dbReference type="Pfam" id="PF09457">
    <property type="entry name" value="RBD-FIP"/>
    <property type="match status" value="1"/>
</dbReference>
<name>A0A267E283_9PLAT</name>
<dbReference type="GO" id="GO:0030496">
    <property type="term" value="C:midbody"/>
    <property type="evidence" value="ECO:0007669"/>
    <property type="project" value="UniProtKB-SubCell"/>
</dbReference>
<dbReference type="InterPro" id="IPR011992">
    <property type="entry name" value="EF-hand-dom_pair"/>
</dbReference>
<dbReference type="AlphaFoldDB" id="A0A267E283"/>
<dbReference type="InterPro" id="IPR057316">
    <property type="entry name" value="Rab11-FIP3/4_dom"/>
</dbReference>
<feature type="domain" description="FIP-RBD" evidence="10">
    <location>
        <begin position="542"/>
        <end position="604"/>
    </location>
</feature>
<keyword evidence="7" id="KW-0472">Membrane</keyword>
<dbReference type="Proteomes" id="UP000215902">
    <property type="component" value="Unassembled WGS sequence"/>
</dbReference>
<evidence type="ECO:0000256" key="5">
    <source>
        <dbReference type="ARBA" id="ARBA00022753"/>
    </source>
</evidence>
<feature type="compositionally biased region" description="Low complexity" evidence="8">
    <location>
        <begin position="181"/>
        <end position="192"/>
    </location>
</feature>
<dbReference type="GO" id="GO:0055038">
    <property type="term" value="C:recycling endosome membrane"/>
    <property type="evidence" value="ECO:0007669"/>
    <property type="project" value="UniProtKB-SubCell"/>
</dbReference>
<feature type="region of interest" description="Disordered" evidence="8">
    <location>
        <begin position="152"/>
        <end position="252"/>
    </location>
</feature>
<dbReference type="SUPFAM" id="SSF47473">
    <property type="entry name" value="EF-hand"/>
    <property type="match status" value="1"/>
</dbReference>
<feature type="region of interest" description="Disordered" evidence="8">
    <location>
        <begin position="477"/>
        <end position="496"/>
    </location>
</feature>
<dbReference type="InterPro" id="IPR019018">
    <property type="entry name" value="Rab-bd_FIP-RBD"/>
</dbReference>
<feature type="region of interest" description="Disordered" evidence="8">
    <location>
        <begin position="436"/>
        <end position="459"/>
    </location>
</feature>
<dbReference type="EMBL" id="NIVC01002827">
    <property type="protein sequence ID" value="PAA54977.1"/>
    <property type="molecule type" value="Genomic_DNA"/>
</dbReference>
<dbReference type="GO" id="GO:0032465">
    <property type="term" value="P:regulation of cytokinesis"/>
    <property type="evidence" value="ECO:0007669"/>
    <property type="project" value="TreeGrafter"/>
</dbReference>
<dbReference type="GO" id="GO:0030139">
    <property type="term" value="C:endocytic vesicle"/>
    <property type="evidence" value="ECO:0007669"/>
    <property type="project" value="TreeGrafter"/>
</dbReference>
<dbReference type="PROSITE" id="PS50222">
    <property type="entry name" value="EF_HAND_2"/>
    <property type="match status" value="1"/>
</dbReference>
<feature type="region of interest" description="Disordered" evidence="8">
    <location>
        <begin position="270"/>
        <end position="290"/>
    </location>
</feature>
<keyword evidence="6" id="KW-0175">Coiled coil</keyword>
<dbReference type="PANTHER" id="PTHR15726">
    <property type="entry name" value="RAB11-FAMILY INTERACTING PROTEIN"/>
    <property type="match status" value="1"/>
</dbReference>
<dbReference type="Gene3D" id="1.20.5.2440">
    <property type="match status" value="1"/>
</dbReference>
<dbReference type="GO" id="GO:0032456">
    <property type="term" value="P:endocytic recycling"/>
    <property type="evidence" value="ECO:0007669"/>
    <property type="project" value="TreeGrafter"/>
</dbReference>
<feature type="domain" description="EF-hand" evidence="9">
    <location>
        <begin position="11"/>
        <end position="46"/>
    </location>
</feature>
<keyword evidence="12" id="KW-1185">Reference proteome</keyword>
<reference evidence="11 12" key="1">
    <citation type="submission" date="2017-06" db="EMBL/GenBank/DDBJ databases">
        <title>A platform for efficient transgenesis in Macrostomum lignano, a flatworm model organism for stem cell research.</title>
        <authorList>
            <person name="Berezikov E."/>
        </authorList>
    </citation>
    <scope>NUCLEOTIDE SEQUENCE [LARGE SCALE GENOMIC DNA]</scope>
    <source>
        <strain evidence="11">DV1</strain>
        <tissue evidence="11">Whole organism</tissue>
    </source>
</reference>
<organism evidence="11 12">
    <name type="scientific">Macrostomum lignano</name>
    <dbReference type="NCBI Taxonomy" id="282301"/>
    <lineage>
        <taxon>Eukaryota</taxon>
        <taxon>Metazoa</taxon>
        <taxon>Spiralia</taxon>
        <taxon>Lophotrochozoa</taxon>
        <taxon>Platyhelminthes</taxon>
        <taxon>Rhabditophora</taxon>
        <taxon>Macrostomorpha</taxon>
        <taxon>Macrostomida</taxon>
        <taxon>Macrostomidae</taxon>
        <taxon>Macrostomum</taxon>
    </lineage>
</organism>
<dbReference type="OrthoDB" id="418358at2759"/>
<evidence type="ECO:0000256" key="2">
    <source>
        <dbReference type="ARBA" id="ARBA00004626"/>
    </source>
</evidence>
<dbReference type="PANTHER" id="PTHR15726:SF7">
    <property type="entry name" value="NUCLEAR FALLOUT, ISOFORM J"/>
    <property type="match status" value="1"/>
</dbReference>
<feature type="compositionally biased region" description="Low complexity" evidence="8">
    <location>
        <begin position="276"/>
        <end position="288"/>
    </location>
</feature>
<proteinExistence type="predicted"/>
<feature type="compositionally biased region" description="Low complexity" evidence="8">
    <location>
        <begin position="233"/>
        <end position="248"/>
    </location>
</feature>
<evidence type="ECO:0000259" key="10">
    <source>
        <dbReference type="PROSITE" id="PS51511"/>
    </source>
</evidence>
<protein>
    <recommendedName>
        <fullName evidence="13">EF-hand domain-containing protein</fullName>
    </recommendedName>
</protein>
<dbReference type="STRING" id="282301.A0A267E283"/>
<evidence type="ECO:0000259" key="9">
    <source>
        <dbReference type="PROSITE" id="PS50222"/>
    </source>
</evidence>
<dbReference type="Pfam" id="PF25450">
    <property type="entry name" value="Rab11-FIP3"/>
    <property type="match status" value="1"/>
</dbReference>
<feature type="compositionally biased region" description="Gly residues" evidence="8">
    <location>
        <begin position="480"/>
        <end position="491"/>
    </location>
</feature>
<evidence type="ECO:0000313" key="11">
    <source>
        <dbReference type="EMBL" id="PAA54977.1"/>
    </source>
</evidence>
<dbReference type="Pfam" id="PF13499">
    <property type="entry name" value="EF-hand_7"/>
    <property type="match status" value="1"/>
</dbReference>
<evidence type="ECO:0008006" key="13">
    <source>
        <dbReference type="Google" id="ProtNLM"/>
    </source>
</evidence>
<evidence type="ECO:0000256" key="3">
    <source>
        <dbReference type="ARBA" id="ARBA00004654"/>
    </source>
</evidence>
<keyword evidence="5" id="KW-0967">Endosome</keyword>
<dbReference type="SUPFAM" id="SSF144270">
    <property type="entry name" value="Eferin C-derminal domain-like"/>
    <property type="match status" value="1"/>
</dbReference>
<evidence type="ECO:0000313" key="12">
    <source>
        <dbReference type="Proteomes" id="UP000215902"/>
    </source>
</evidence>
<dbReference type="Gene3D" id="1.10.238.10">
    <property type="entry name" value="EF-hand"/>
    <property type="match status" value="1"/>
</dbReference>
<dbReference type="PROSITE" id="PS51511">
    <property type="entry name" value="FIP_RBD"/>
    <property type="match status" value="1"/>
</dbReference>
<evidence type="ECO:0000256" key="1">
    <source>
        <dbReference type="ARBA" id="ARBA00004214"/>
    </source>
</evidence>
<evidence type="ECO:0000256" key="8">
    <source>
        <dbReference type="SAM" id="MobiDB-lite"/>
    </source>
</evidence>
<dbReference type="InterPro" id="IPR051977">
    <property type="entry name" value="Rab11-interacting_regulator"/>
</dbReference>
<evidence type="ECO:0000256" key="7">
    <source>
        <dbReference type="ARBA" id="ARBA00023136"/>
    </source>
</evidence>